<name>A0A3A9K6F8_9BACI</name>
<organism evidence="3 4">
    <name type="scientific">Salipaludibacillus neizhouensis</name>
    <dbReference type="NCBI Taxonomy" id="885475"/>
    <lineage>
        <taxon>Bacteria</taxon>
        <taxon>Bacillati</taxon>
        <taxon>Bacillota</taxon>
        <taxon>Bacilli</taxon>
        <taxon>Bacillales</taxon>
        <taxon>Bacillaceae</taxon>
    </lineage>
</organism>
<evidence type="ECO:0000313" key="4">
    <source>
        <dbReference type="Proteomes" id="UP000281498"/>
    </source>
</evidence>
<dbReference type="Gene3D" id="1.10.287.70">
    <property type="match status" value="1"/>
</dbReference>
<keyword evidence="4" id="KW-1185">Reference proteome</keyword>
<proteinExistence type="predicted"/>
<feature type="transmembrane region" description="Helical" evidence="1">
    <location>
        <begin position="145"/>
        <end position="163"/>
    </location>
</feature>
<feature type="transmembrane region" description="Helical" evidence="1">
    <location>
        <begin position="73"/>
        <end position="97"/>
    </location>
</feature>
<dbReference type="AlphaFoldDB" id="A0A3A9K6F8"/>
<keyword evidence="1" id="KW-0812">Transmembrane</keyword>
<comment type="caution">
    <text evidence="3">The sequence shown here is derived from an EMBL/GenBank/DDBJ whole genome shotgun (WGS) entry which is preliminary data.</text>
</comment>
<evidence type="ECO:0000259" key="2">
    <source>
        <dbReference type="Pfam" id="PF07885"/>
    </source>
</evidence>
<dbReference type="SUPFAM" id="SSF81324">
    <property type="entry name" value="Voltage-gated potassium channels"/>
    <property type="match status" value="1"/>
</dbReference>
<keyword evidence="1" id="KW-0472">Membrane</keyword>
<feature type="domain" description="Potassium channel" evidence="2">
    <location>
        <begin position="87"/>
        <end position="162"/>
    </location>
</feature>
<dbReference type="InterPro" id="IPR013099">
    <property type="entry name" value="K_chnl_dom"/>
</dbReference>
<gene>
    <name evidence="3" type="ORF">CR203_15635</name>
</gene>
<evidence type="ECO:0000256" key="1">
    <source>
        <dbReference type="SAM" id="Phobius"/>
    </source>
</evidence>
<evidence type="ECO:0000313" key="3">
    <source>
        <dbReference type="EMBL" id="RKL66450.1"/>
    </source>
</evidence>
<sequence>MELPFIIISNTVLKNQRILTCFSLSVTGTDYYYFERGFTILSGILIGITIIFMIVNLYYFFNNKSFKNSYFSSILFYKLFFVLLGFTIGFACLYYLLSLNEVVLLVSSPTGDVADVTFLDSLYFSGVTILSVGYGDLVPVGSARFFSLIEASIGLLLPTAYFMKALTSSREKEDE</sequence>
<dbReference type="EMBL" id="PDOE01000007">
    <property type="protein sequence ID" value="RKL66450.1"/>
    <property type="molecule type" value="Genomic_DNA"/>
</dbReference>
<dbReference type="Proteomes" id="UP000281498">
    <property type="component" value="Unassembled WGS sequence"/>
</dbReference>
<protein>
    <submittedName>
        <fullName evidence="3">Metal transporter</fullName>
    </submittedName>
</protein>
<dbReference type="OrthoDB" id="9813518at2"/>
<accession>A0A3A9K6F8</accession>
<dbReference type="Pfam" id="PF07885">
    <property type="entry name" value="Ion_trans_2"/>
    <property type="match status" value="1"/>
</dbReference>
<keyword evidence="1" id="KW-1133">Transmembrane helix</keyword>
<feature type="transmembrane region" description="Helical" evidence="1">
    <location>
        <begin position="38"/>
        <end position="61"/>
    </location>
</feature>
<reference evidence="3 4" key="1">
    <citation type="submission" date="2017-10" db="EMBL/GenBank/DDBJ databases">
        <title>Bacillus sp. nov., a halophilic bacterium isolated from a Keqin Lake.</title>
        <authorList>
            <person name="Wang H."/>
        </authorList>
    </citation>
    <scope>NUCLEOTIDE SEQUENCE [LARGE SCALE GENOMIC DNA]</scope>
    <source>
        <strain evidence="3 4">KCTC 13187</strain>
    </source>
</reference>